<name>A0A3N4RLR5_9ACTN</name>
<accession>A0A3N4RLR5</accession>
<comment type="caution">
    <text evidence="2">The sequence shown here is derived from an EMBL/GenBank/DDBJ whole genome shotgun (WGS) entry which is preliminary data.</text>
</comment>
<protein>
    <recommendedName>
        <fullName evidence="4">ATP-grasp domain-containing protein</fullName>
    </recommendedName>
</protein>
<gene>
    <name evidence="2" type="ORF">EDD38_7190</name>
</gene>
<evidence type="ECO:0000313" key="3">
    <source>
        <dbReference type="Proteomes" id="UP000266906"/>
    </source>
</evidence>
<keyword evidence="3" id="KW-1185">Reference proteome</keyword>
<evidence type="ECO:0000313" key="2">
    <source>
        <dbReference type="EMBL" id="RPE27900.1"/>
    </source>
</evidence>
<sequence>MVFRTDDLDAAVRIAIRAWDKHRVKGLFGLDAMLTADGGVFLNEINRRTQDTTEVSVVNQQLRGLPPFLIVHLTTMLDHPVTWPPDLDDFNAATVDISAGLAPGPYCLKFRRRGDVPVRFGPHFGLPGVYRVDEGRLRGCGPAPTRPTPGTAKSRSPPPVPGTVCEPGAQLGTAEGITTAADATFASAEHASVVRVGSRAVRRGSRAAPTPRGPQGRRRWPGGCCPLRSA</sequence>
<reference evidence="2 3" key="1">
    <citation type="submission" date="2018-11" db="EMBL/GenBank/DDBJ databases">
        <title>Sequencing the genomes of 1000 actinobacteria strains.</title>
        <authorList>
            <person name="Klenk H.-P."/>
        </authorList>
    </citation>
    <scope>NUCLEOTIDE SEQUENCE [LARGE SCALE GENOMIC DNA]</scope>
    <source>
        <strain evidence="2 3">DSM 44781</strain>
    </source>
</reference>
<dbReference type="SUPFAM" id="SSF56059">
    <property type="entry name" value="Glutathione synthetase ATP-binding domain-like"/>
    <property type="match status" value="1"/>
</dbReference>
<organism evidence="2 3">
    <name type="scientific">Kitasatospora cineracea</name>
    <dbReference type="NCBI Taxonomy" id="88074"/>
    <lineage>
        <taxon>Bacteria</taxon>
        <taxon>Bacillati</taxon>
        <taxon>Actinomycetota</taxon>
        <taxon>Actinomycetes</taxon>
        <taxon>Kitasatosporales</taxon>
        <taxon>Streptomycetaceae</taxon>
        <taxon>Kitasatospora</taxon>
    </lineage>
</organism>
<dbReference type="AlphaFoldDB" id="A0A3N4RLR5"/>
<proteinExistence type="predicted"/>
<feature type="compositionally biased region" description="Low complexity" evidence="1">
    <location>
        <begin position="140"/>
        <end position="152"/>
    </location>
</feature>
<dbReference type="Proteomes" id="UP000266906">
    <property type="component" value="Unassembled WGS sequence"/>
</dbReference>
<feature type="region of interest" description="Disordered" evidence="1">
    <location>
        <begin position="140"/>
        <end position="161"/>
    </location>
</feature>
<evidence type="ECO:0000256" key="1">
    <source>
        <dbReference type="SAM" id="MobiDB-lite"/>
    </source>
</evidence>
<feature type="region of interest" description="Disordered" evidence="1">
    <location>
        <begin position="192"/>
        <end position="230"/>
    </location>
</feature>
<dbReference type="EMBL" id="RKQG01000003">
    <property type="protein sequence ID" value="RPE27900.1"/>
    <property type="molecule type" value="Genomic_DNA"/>
</dbReference>
<evidence type="ECO:0008006" key="4">
    <source>
        <dbReference type="Google" id="ProtNLM"/>
    </source>
</evidence>